<feature type="active site" evidence="3">
    <location>
        <position position="46"/>
    </location>
</feature>
<dbReference type="GO" id="GO:0016853">
    <property type="term" value="F:isomerase activity"/>
    <property type="evidence" value="ECO:0007669"/>
    <property type="project" value="UniProtKB-KW"/>
</dbReference>
<evidence type="ECO:0000256" key="1">
    <source>
        <dbReference type="ARBA" id="ARBA00008270"/>
    </source>
</evidence>
<dbReference type="PANTHER" id="PTHR13774:SF17">
    <property type="entry name" value="PHENAZINE BIOSYNTHESIS-LIKE DOMAIN-CONTAINING PROTEIN"/>
    <property type="match status" value="1"/>
</dbReference>
<reference evidence="4 5" key="1">
    <citation type="submission" date="2013-02" db="EMBL/GenBank/DDBJ databases">
        <title>A novel strain isolated from Lonar lake, Maharashtra, India.</title>
        <authorList>
            <person name="Singh A."/>
        </authorList>
    </citation>
    <scope>NUCLEOTIDE SEQUENCE [LARGE SCALE GENOMIC DNA]</scope>
    <source>
        <strain evidence="4 5">AK24</strain>
    </source>
</reference>
<comment type="caution">
    <text evidence="4">The sequence shown here is derived from an EMBL/GenBank/DDBJ whole genome shotgun (WGS) entry which is preliminary data.</text>
</comment>
<sequence>MELPLVTVDAFSDKPFSGNPAGICLLPGSLSPEWMQRIAAEVNLSETAFLETIDEQNYHIRWFTPEKEVDLCGHATLASAFLLYTAELADKGKEIVFSSKSGTLKASWQEGEYAIALDFPLIPTQEAVHPYFSDMFFGQQVIGSAKLARNWLLELANPKAVEYVTPVWSELTHHSEEGLIVTAASAGGYDMVSRYFAPNLGIPEDPVTGFAHCALVDYWHRKTGREHFTAFQASSRGGVLGLSKMDDRVLLKGNAVKMFEGFFTLEP</sequence>
<dbReference type="PIRSF" id="PIRSF016184">
    <property type="entry name" value="PhzC_PhzF"/>
    <property type="match status" value="1"/>
</dbReference>
<dbReference type="Gene3D" id="3.10.310.10">
    <property type="entry name" value="Diaminopimelate Epimerase, Chain A, domain 1"/>
    <property type="match status" value="2"/>
</dbReference>
<dbReference type="Pfam" id="PF02567">
    <property type="entry name" value="PhzC-PhzF"/>
    <property type="match status" value="1"/>
</dbReference>
<dbReference type="OrthoDB" id="9788221at2"/>
<dbReference type="RefSeq" id="WP_010856344.1">
    <property type="nucleotide sequence ID" value="NZ_AQHR01000109.1"/>
</dbReference>
<protein>
    <submittedName>
        <fullName evidence="4">Putative isomerase yddE, PhzC-PhzF family</fullName>
    </submittedName>
</protein>
<proteinExistence type="inferred from homology"/>
<dbReference type="EMBL" id="AQHR01000109">
    <property type="protein sequence ID" value="EON75318.1"/>
    <property type="molecule type" value="Genomic_DNA"/>
</dbReference>
<accession>R7ZMJ5</accession>
<keyword evidence="5" id="KW-1185">Reference proteome</keyword>
<evidence type="ECO:0000313" key="5">
    <source>
        <dbReference type="Proteomes" id="UP000013909"/>
    </source>
</evidence>
<evidence type="ECO:0000313" key="4">
    <source>
        <dbReference type="EMBL" id="EON75318.1"/>
    </source>
</evidence>
<dbReference type="NCBIfam" id="TIGR00654">
    <property type="entry name" value="PhzF_family"/>
    <property type="match status" value="1"/>
</dbReference>
<name>R7ZMJ5_9BACT</name>
<evidence type="ECO:0000256" key="2">
    <source>
        <dbReference type="ARBA" id="ARBA00023235"/>
    </source>
</evidence>
<dbReference type="PATRIC" id="fig|1288963.3.peg.4218"/>
<comment type="similarity">
    <text evidence="1">Belongs to the PhzF family.</text>
</comment>
<dbReference type="GO" id="GO:0005737">
    <property type="term" value="C:cytoplasm"/>
    <property type="evidence" value="ECO:0007669"/>
    <property type="project" value="TreeGrafter"/>
</dbReference>
<dbReference type="AlphaFoldDB" id="R7ZMJ5"/>
<dbReference type="PANTHER" id="PTHR13774">
    <property type="entry name" value="PHENAZINE BIOSYNTHESIS PROTEIN"/>
    <property type="match status" value="1"/>
</dbReference>
<keyword evidence="2 4" id="KW-0413">Isomerase</keyword>
<organism evidence="4 5">
    <name type="scientific">Lunatimonas lonarensis</name>
    <dbReference type="NCBI Taxonomy" id="1232681"/>
    <lineage>
        <taxon>Bacteria</taxon>
        <taxon>Pseudomonadati</taxon>
        <taxon>Bacteroidota</taxon>
        <taxon>Cytophagia</taxon>
        <taxon>Cytophagales</taxon>
        <taxon>Cyclobacteriaceae</taxon>
    </lineage>
</organism>
<gene>
    <name evidence="4" type="ORF">ADIS_4231</name>
</gene>
<dbReference type="InterPro" id="IPR003719">
    <property type="entry name" value="Phenazine_PhzF-like"/>
</dbReference>
<dbReference type="STRING" id="1232681.ADIS_4231"/>
<evidence type="ECO:0000256" key="3">
    <source>
        <dbReference type="PIRSR" id="PIRSR016184-1"/>
    </source>
</evidence>
<dbReference type="Proteomes" id="UP000013909">
    <property type="component" value="Unassembled WGS sequence"/>
</dbReference>
<dbReference type="SUPFAM" id="SSF54506">
    <property type="entry name" value="Diaminopimelate epimerase-like"/>
    <property type="match status" value="1"/>
</dbReference>